<name>A0A0P7DUP6_9GAMM</name>
<feature type="transmembrane region" description="Helical" evidence="1">
    <location>
        <begin position="47"/>
        <end position="72"/>
    </location>
</feature>
<sequence length="240" mass="26966">MDYNQPLSKHSLDLNLSDRVWFRYSTYYKKPVLQADSNTKLTSLPGLAVLSGGAEFLFFFMTIAIAVMSLVLQETMQPIPAFVTCVSCYLCVFVIKRIVIYNKFGFGRKWVMSISKDSLEIDRLAIEGKASKVMQIAKGDIQEIIFNYTFHGRSGHIVNEKTANLHACEIHQKSGDVVTLDSMRVGLFDVLYLLKFHEYPLLFRSTTSSGAGNIVILIMRLISLSAIISALVMLAFNLKS</sequence>
<feature type="transmembrane region" description="Helical" evidence="1">
    <location>
        <begin position="214"/>
        <end position="236"/>
    </location>
</feature>
<keyword evidence="1" id="KW-0472">Membrane</keyword>
<gene>
    <name evidence="2" type="ORF">AOG27_05215</name>
</gene>
<dbReference type="OrthoDB" id="6312539at2"/>
<organism evidence="2 3">
    <name type="scientific">Pseudoalteromonas lipolytica</name>
    <dbReference type="NCBI Taxonomy" id="570156"/>
    <lineage>
        <taxon>Bacteria</taxon>
        <taxon>Pseudomonadati</taxon>
        <taxon>Pseudomonadota</taxon>
        <taxon>Gammaproteobacteria</taxon>
        <taxon>Alteromonadales</taxon>
        <taxon>Pseudoalteromonadaceae</taxon>
        <taxon>Pseudoalteromonas</taxon>
    </lineage>
</organism>
<feature type="transmembrane region" description="Helical" evidence="1">
    <location>
        <begin position="78"/>
        <end position="99"/>
    </location>
</feature>
<dbReference type="AlphaFoldDB" id="A0A0P7DUP6"/>
<keyword evidence="1" id="KW-1133">Transmembrane helix</keyword>
<evidence type="ECO:0000256" key="1">
    <source>
        <dbReference type="SAM" id="Phobius"/>
    </source>
</evidence>
<proteinExistence type="predicted"/>
<protein>
    <submittedName>
        <fullName evidence="2">Uncharacterized protein</fullName>
    </submittedName>
</protein>
<accession>A0A0P7DUP6</accession>
<dbReference type="PATRIC" id="fig|570156.3.peg.1035"/>
<reference evidence="2 3" key="1">
    <citation type="submission" date="2015-09" db="EMBL/GenBank/DDBJ databases">
        <title>Draft Genome Sequence of Pseudoalteromonas lipolytica UCD-48B.</title>
        <authorList>
            <person name="Krusor M."/>
            <person name="Coil D.A."/>
            <person name="Lang J.M."/>
            <person name="Eisen J.A."/>
            <person name="Alexiev A."/>
        </authorList>
    </citation>
    <scope>NUCLEOTIDE SEQUENCE [LARGE SCALE GENOMIC DNA]</scope>
    <source>
        <strain evidence="2 3">UCD-48B</strain>
    </source>
</reference>
<comment type="caution">
    <text evidence="2">The sequence shown here is derived from an EMBL/GenBank/DDBJ whole genome shotgun (WGS) entry which is preliminary data.</text>
</comment>
<keyword evidence="1" id="KW-0812">Transmembrane</keyword>
<dbReference type="RefSeq" id="WP_054551922.1">
    <property type="nucleotide sequence ID" value="NZ_LJTC01000002.1"/>
</dbReference>
<dbReference type="Proteomes" id="UP000050378">
    <property type="component" value="Unassembled WGS sequence"/>
</dbReference>
<evidence type="ECO:0000313" key="2">
    <source>
        <dbReference type="EMBL" id="KPM85155.1"/>
    </source>
</evidence>
<evidence type="ECO:0000313" key="3">
    <source>
        <dbReference type="Proteomes" id="UP000050378"/>
    </source>
</evidence>
<dbReference type="EMBL" id="LJTC01000002">
    <property type="protein sequence ID" value="KPM85155.1"/>
    <property type="molecule type" value="Genomic_DNA"/>
</dbReference>